<name>A0ABW4RN34_9BACL</name>
<dbReference type="InterPro" id="IPR022385">
    <property type="entry name" value="Rhs_assc_core"/>
</dbReference>
<keyword evidence="4" id="KW-1185">Reference proteome</keyword>
<evidence type="ECO:0000256" key="1">
    <source>
        <dbReference type="ARBA" id="ARBA00022737"/>
    </source>
</evidence>
<gene>
    <name evidence="3" type="ORF">ACFSC9_19220</name>
</gene>
<organism evidence="3 4">
    <name type="scientific">Paenibacillus wenxiniae</name>
    <dbReference type="NCBI Taxonomy" id="1636843"/>
    <lineage>
        <taxon>Bacteria</taxon>
        <taxon>Bacillati</taxon>
        <taxon>Bacillota</taxon>
        <taxon>Bacilli</taxon>
        <taxon>Bacillales</taxon>
        <taxon>Paenibacillaceae</taxon>
        <taxon>Paenibacillus</taxon>
    </lineage>
</organism>
<feature type="domain" description="Teneurin-like YD-shell" evidence="2">
    <location>
        <begin position="142"/>
        <end position="439"/>
    </location>
</feature>
<dbReference type="PANTHER" id="PTHR32305:SF17">
    <property type="entry name" value="TRNA NUCLEASE WAPA"/>
    <property type="match status" value="1"/>
</dbReference>
<dbReference type="InterPro" id="IPR050708">
    <property type="entry name" value="T6SS_VgrG/RHS"/>
</dbReference>
<dbReference type="EMBL" id="JBHUEH010000032">
    <property type="protein sequence ID" value="MFD1887611.1"/>
    <property type="molecule type" value="Genomic_DNA"/>
</dbReference>
<comment type="caution">
    <text evidence="3">The sequence shown here is derived from an EMBL/GenBank/DDBJ whole genome shotgun (WGS) entry which is preliminary data.</text>
</comment>
<dbReference type="Proteomes" id="UP001597233">
    <property type="component" value="Unassembled WGS sequence"/>
</dbReference>
<accession>A0ABW4RN34</accession>
<dbReference type="PANTHER" id="PTHR32305">
    <property type="match status" value="1"/>
</dbReference>
<keyword evidence="1" id="KW-0677">Repeat</keyword>
<evidence type="ECO:0000313" key="3">
    <source>
        <dbReference type="EMBL" id="MFD1887611.1"/>
    </source>
</evidence>
<dbReference type="Gene3D" id="2.180.10.10">
    <property type="entry name" value="RHS repeat-associated core"/>
    <property type="match status" value="1"/>
</dbReference>
<dbReference type="RefSeq" id="WP_377781797.1">
    <property type="nucleotide sequence ID" value="NZ_JBHUEH010000032.1"/>
</dbReference>
<feature type="non-terminal residue" evidence="3">
    <location>
        <position position="1"/>
    </location>
</feature>
<evidence type="ECO:0000313" key="4">
    <source>
        <dbReference type="Proteomes" id="UP001597233"/>
    </source>
</evidence>
<evidence type="ECO:0000259" key="2">
    <source>
        <dbReference type="Pfam" id="PF25023"/>
    </source>
</evidence>
<sequence>NGTSATYTYDERGQQTSATLKATSSNTLASGTMQVKSIFGSGGNILTDRHELYINDAKVATQTSTSDKLDRVTSLSSIATDYAARLDASYDPLDRVASQTSTLNGTSFLTNYGYDKSRLVQIQTNGAQTRTTAATANVNYAYTPSGQVQRITFPTLSDGTTLQENMTYDLMNRLTRVSNTKGESTLSVYSYQYDNNGNIISVTEQVKDGTLQTSTYSYDKLSRLTGVKRADGTETQYSYDLRGNRLTQKDTRDLPDEKAANYRYDLQNTLISVTKDSVKTALNYLPDGLRWKKTNGSQVTQYSYNGADQVIGDQTSNGTISSYIRGDRVLVKKDLTNQKDYYYLYNGHGDVVQMVGTDGSLVNSYQYDEWGNLTQQKETVANEFKYAGETYDAETGLYYLKARYYDPSMGRFINEDTVEGKISNPLSSNLYTYVENKPVNMIDPTGNMGQMVCSQSDEACHAKAEFNRQLQIARADQLFETIGDYVNTSIDNLNAFGPAGSTANVTLKSLGYGLKYASGILKAVFAEKTTMKILNLGSGSSPIEGVVNIDIKSGKGVDLVADVTKALPYASQSVDAMIARNPYGYAPVNSFTTDALKPGGTFTLTGTYSNAFFKEYYDATVEQLQTLGYKILYRGEAQGAYKYNNFQSNGKSIKPEAMKQITLEKLGG</sequence>
<dbReference type="NCBIfam" id="TIGR01643">
    <property type="entry name" value="YD_repeat_2x"/>
    <property type="match status" value="1"/>
</dbReference>
<dbReference type="InterPro" id="IPR056823">
    <property type="entry name" value="TEN-like_YD-shell"/>
</dbReference>
<dbReference type="Pfam" id="PF25023">
    <property type="entry name" value="TEN_YD-shell"/>
    <property type="match status" value="1"/>
</dbReference>
<proteinExistence type="predicted"/>
<reference evidence="4" key="1">
    <citation type="journal article" date="2019" name="Int. J. Syst. Evol. Microbiol.">
        <title>The Global Catalogue of Microorganisms (GCM) 10K type strain sequencing project: providing services to taxonomists for standard genome sequencing and annotation.</title>
        <authorList>
            <consortium name="The Broad Institute Genomics Platform"/>
            <consortium name="The Broad Institute Genome Sequencing Center for Infectious Disease"/>
            <person name="Wu L."/>
            <person name="Ma J."/>
        </authorList>
    </citation>
    <scope>NUCLEOTIDE SEQUENCE [LARGE SCALE GENOMIC DNA]</scope>
    <source>
        <strain evidence="4">CCUG 54950</strain>
    </source>
</reference>
<dbReference type="NCBIfam" id="TIGR03696">
    <property type="entry name" value="Rhs_assc_core"/>
    <property type="match status" value="1"/>
</dbReference>
<dbReference type="InterPro" id="IPR006530">
    <property type="entry name" value="YD"/>
</dbReference>
<protein>
    <submittedName>
        <fullName evidence="3">RHS repeat-associated core domain-containing protein</fullName>
    </submittedName>
</protein>